<dbReference type="STRING" id="85558.T45_03112"/>
<dbReference type="Proteomes" id="UP000010931">
    <property type="component" value="Unassembled WGS sequence"/>
</dbReference>
<protein>
    <submittedName>
        <fullName evidence="1">Uncharacterized protein</fullName>
    </submittedName>
</protein>
<dbReference type="AlphaFoldDB" id="L7FH75"/>
<gene>
    <name evidence="1" type="ORF">STRTUCAR8_01096</name>
</gene>
<accession>L7FH75</accession>
<comment type="caution">
    <text evidence="1">The sequence shown here is derived from an EMBL/GenBank/DDBJ whole genome shotgun (WGS) entry which is preliminary data.</text>
</comment>
<organism evidence="1 2">
    <name type="scientific">Streptomyces turgidiscabies (strain Car8)</name>
    <dbReference type="NCBI Taxonomy" id="698760"/>
    <lineage>
        <taxon>Bacteria</taxon>
        <taxon>Bacillati</taxon>
        <taxon>Actinomycetota</taxon>
        <taxon>Actinomycetes</taxon>
        <taxon>Kitasatosporales</taxon>
        <taxon>Streptomycetaceae</taxon>
        <taxon>Streptomyces</taxon>
    </lineage>
</organism>
<reference evidence="1 2" key="1">
    <citation type="journal article" date="2011" name="Plasmid">
        <title>Streptomyces turgidiscabies Car8 contains a modular pathogenicity island that shares virulence genes with other actinobacterial plant pathogens.</title>
        <authorList>
            <person name="Huguet-Tapia J.C."/>
            <person name="Badger J.H."/>
            <person name="Loria R."/>
            <person name="Pettis G.S."/>
        </authorList>
    </citation>
    <scope>NUCLEOTIDE SEQUENCE [LARGE SCALE GENOMIC DNA]</scope>
    <source>
        <strain evidence="1 2">Car8</strain>
    </source>
</reference>
<evidence type="ECO:0000313" key="1">
    <source>
        <dbReference type="EMBL" id="ELP70748.1"/>
    </source>
</evidence>
<evidence type="ECO:0000313" key="2">
    <source>
        <dbReference type="Proteomes" id="UP000010931"/>
    </source>
</evidence>
<proteinExistence type="predicted"/>
<sequence>MKCQEGSVRLKFAEPAVHPVQDTGPRLKALTRTRFRTGAPSSPG</sequence>
<name>L7FH75_STRT8</name>
<keyword evidence="2" id="KW-1185">Reference proteome</keyword>
<dbReference type="EMBL" id="AEJB01000041">
    <property type="protein sequence ID" value="ELP70748.1"/>
    <property type="molecule type" value="Genomic_DNA"/>
</dbReference>